<sequence length="424" mass="48024">MDRSQGWNIAVIGAGISGIAAAYVLQRAHRVTIFERNETLGGHTRTVVVDDGSDAGLPVDTGFIVLNDRTYPLLRAFFAQLGVRLRRTDMAFSYWNPARHFFYAGTGWRGLTAQPKNMANPRFWRLLFGIARFMATTRRSLMDGSLRGISLGDYLDREKFSKEVVHAFVLPMAGAIWSTPARTAAAFPAEAFARFYEHHGLLSLRRRPQWFFVHGGSHSYVKAFLKGFRGEVLTRKAVARVFRHEDGVDVVCEDGDKRRFDAVVFAAHADQTLAMIDNPDPQEQALLSVWRYNQNRTVLHTDPAYLPPKPAAWASWNFIERPAFGSDRHLTVTYFMNRLQALPSATPYCVTLNPWKEHPPQGVIAAFEDTHPMYTFESMDTQDALPSLNGRHRSYFCGAYFGYGFHEDGIRSALQVTRHWGLDL</sequence>
<accession>A0A832A6R7</accession>
<keyword evidence="1" id="KW-0812">Transmembrane</keyword>
<feature type="transmembrane region" description="Helical" evidence="1">
    <location>
        <begin position="6"/>
        <end position="25"/>
    </location>
</feature>
<dbReference type="PANTHER" id="PTHR42923">
    <property type="entry name" value="PROTOPORPHYRINOGEN OXIDASE"/>
    <property type="match status" value="1"/>
</dbReference>
<dbReference type="GO" id="GO:0016491">
    <property type="term" value="F:oxidoreductase activity"/>
    <property type="evidence" value="ECO:0007669"/>
    <property type="project" value="InterPro"/>
</dbReference>
<protein>
    <submittedName>
        <fullName evidence="3">FAD-dependent oxidoreductase</fullName>
    </submittedName>
</protein>
<dbReference type="Gene3D" id="3.50.50.60">
    <property type="entry name" value="FAD/NAD(P)-binding domain"/>
    <property type="match status" value="1"/>
</dbReference>
<evidence type="ECO:0000259" key="2">
    <source>
        <dbReference type="Pfam" id="PF01593"/>
    </source>
</evidence>
<dbReference type="InterPro" id="IPR002937">
    <property type="entry name" value="Amino_oxidase"/>
</dbReference>
<keyword evidence="1" id="KW-0472">Membrane</keyword>
<dbReference type="AlphaFoldDB" id="A0A832A6R7"/>
<reference evidence="3" key="1">
    <citation type="journal article" date="2020" name="mSystems">
        <title>Genome- and Community-Level Interaction Insights into Carbon Utilization and Element Cycling Functions of Hydrothermarchaeota in Hydrothermal Sediment.</title>
        <authorList>
            <person name="Zhou Z."/>
            <person name="Liu Y."/>
            <person name="Xu W."/>
            <person name="Pan J."/>
            <person name="Luo Z.H."/>
            <person name="Li M."/>
        </authorList>
    </citation>
    <scope>NUCLEOTIDE SEQUENCE [LARGE SCALE GENOMIC DNA]</scope>
    <source>
        <strain evidence="3">SpSt-456</strain>
    </source>
</reference>
<feature type="domain" description="Amine oxidase" evidence="2">
    <location>
        <begin position="16"/>
        <end position="273"/>
    </location>
</feature>
<organism evidence="3">
    <name type="scientific">Desulfacinum infernum</name>
    <dbReference type="NCBI Taxonomy" id="35837"/>
    <lineage>
        <taxon>Bacteria</taxon>
        <taxon>Pseudomonadati</taxon>
        <taxon>Thermodesulfobacteriota</taxon>
        <taxon>Syntrophobacteria</taxon>
        <taxon>Syntrophobacterales</taxon>
        <taxon>Syntrophobacteraceae</taxon>
        <taxon>Desulfacinum</taxon>
    </lineage>
</organism>
<dbReference type="EMBL" id="DSTK01000023">
    <property type="protein sequence ID" value="HFK97280.1"/>
    <property type="molecule type" value="Genomic_DNA"/>
</dbReference>
<dbReference type="InterPro" id="IPR050464">
    <property type="entry name" value="Zeta_carotene_desat/Oxidored"/>
</dbReference>
<comment type="caution">
    <text evidence="3">The sequence shown here is derived from an EMBL/GenBank/DDBJ whole genome shotgun (WGS) entry which is preliminary data.</text>
</comment>
<dbReference type="Gene3D" id="3.90.660.20">
    <property type="entry name" value="Protoporphyrinogen oxidase, mitochondrial, domain 2"/>
    <property type="match status" value="1"/>
</dbReference>
<dbReference type="PANTHER" id="PTHR42923:SF17">
    <property type="entry name" value="AMINE OXIDASE DOMAIN-CONTAINING PROTEIN"/>
    <property type="match status" value="1"/>
</dbReference>
<proteinExistence type="predicted"/>
<evidence type="ECO:0000313" key="3">
    <source>
        <dbReference type="EMBL" id="HFK97280.1"/>
    </source>
</evidence>
<dbReference type="Gene3D" id="1.10.3110.10">
    <property type="entry name" value="protoporphyrinogen ix oxidase, domain 3"/>
    <property type="match status" value="1"/>
</dbReference>
<keyword evidence="1" id="KW-1133">Transmembrane helix</keyword>
<dbReference type="InterPro" id="IPR036188">
    <property type="entry name" value="FAD/NAD-bd_sf"/>
</dbReference>
<dbReference type="Pfam" id="PF01593">
    <property type="entry name" value="Amino_oxidase"/>
    <property type="match status" value="1"/>
</dbReference>
<dbReference type="SUPFAM" id="SSF51905">
    <property type="entry name" value="FAD/NAD(P)-binding domain"/>
    <property type="match status" value="1"/>
</dbReference>
<name>A0A832A6R7_9BACT</name>
<gene>
    <name evidence="3" type="ORF">ENS06_08145</name>
</gene>
<evidence type="ECO:0000256" key="1">
    <source>
        <dbReference type="SAM" id="Phobius"/>
    </source>
</evidence>